<accession>A0A7X0JW44</accession>
<protein>
    <recommendedName>
        <fullName evidence="4">Peptidyl-prolyl cis-trans isomerase</fullName>
        <shortName evidence="4">PPIase</shortName>
        <ecNumber evidence="4">5.2.1.8</ecNumber>
    </recommendedName>
</protein>
<evidence type="ECO:0000313" key="7">
    <source>
        <dbReference type="Proteomes" id="UP000528457"/>
    </source>
</evidence>
<keyword evidence="7" id="KW-1185">Reference proteome</keyword>
<comment type="similarity">
    <text evidence="1 4">Belongs to the cyclophilin-type PPIase family.</text>
</comment>
<dbReference type="Proteomes" id="UP000528457">
    <property type="component" value="Unassembled WGS sequence"/>
</dbReference>
<dbReference type="GO" id="GO:0003755">
    <property type="term" value="F:peptidyl-prolyl cis-trans isomerase activity"/>
    <property type="evidence" value="ECO:0007669"/>
    <property type="project" value="UniProtKB-UniRule"/>
</dbReference>
<comment type="caution">
    <text evidence="6">The sequence shown here is derived from an EMBL/GenBank/DDBJ whole genome shotgun (WGS) entry which is preliminary data.</text>
</comment>
<proteinExistence type="inferred from homology"/>
<evidence type="ECO:0000313" key="6">
    <source>
        <dbReference type="EMBL" id="MBB6523297.1"/>
    </source>
</evidence>
<dbReference type="Pfam" id="PF00160">
    <property type="entry name" value="Pro_isomerase"/>
    <property type="match status" value="1"/>
</dbReference>
<dbReference type="PROSITE" id="PS00170">
    <property type="entry name" value="CSA_PPIASE_1"/>
    <property type="match status" value="1"/>
</dbReference>
<dbReference type="InterPro" id="IPR044665">
    <property type="entry name" value="E_coli_cyclophilin_A-like"/>
</dbReference>
<evidence type="ECO:0000256" key="2">
    <source>
        <dbReference type="ARBA" id="ARBA00023110"/>
    </source>
</evidence>
<evidence type="ECO:0000259" key="5">
    <source>
        <dbReference type="PROSITE" id="PS50072"/>
    </source>
</evidence>
<sequence length="206" mass="23220">MSQSNISLKVIMITFLTALLFSANSWSEKRPQVKIQTTMGDIYLELYPEKSPIAVENFLKYVDRHFYDGLIFHRVLPRFMIQTGGFGFDFSKKETDEPIKNESANGLSNRCGTVAMARLGDDPDSGSSQFYINVNNNKHLDIGDNEGYTVFGRVIKGIRIAEAISELRRGKHSGQFADAPNQMVQIVKVKRVKGQKIYNTKCAATR</sequence>
<gene>
    <name evidence="6" type="ORF">HNR48_003599</name>
</gene>
<dbReference type="InterPro" id="IPR029000">
    <property type="entry name" value="Cyclophilin-like_dom_sf"/>
</dbReference>
<dbReference type="EC" id="5.2.1.8" evidence="4"/>
<keyword evidence="2 4" id="KW-0697">Rotamase</keyword>
<dbReference type="GO" id="GO:0006457">
    <property type="term" value="P:protein folding"/>
    <property type="evidence" value="ECO:0007669"/>
    <property type="project" value="InterPro"/>
</dbReference>
<dbReference type="PANTHER" id="PTHR43246">
    <property type="entry name" value="PEPTIDYL-PROLYL CIS-TRANS ISOMERASE CYP38, CHLOROPLASTIC"/>
    <property type="match status" value="1"/>
</dbReference>
<dbReference type="EMBL" id="JACHHT010000003">
    <property type="protein sequence ID" value="MBB6523297.1"/>
    <property type="molecule type" value="Genomic_DNA"/>
</dbReference>
<evidence type="ECO:0000256" key="4">
    <source>
        <dbReference type="RuleBase" id="RU363019"/>
    </source>
</evidence>
<dbReference type="PROSITE" id="PS50072">
    <property type="entry name" value="CSA_PPIASE_2"/>
    <property type="match status" value="1"/>
</dbReference>
<dbReference type="AlphaFoldDB" id="A0A7X0JW44"/>
<evidence type="ECO:0000256" key="1">
    <source>
        <dbReference type="ARBA" id="ARBA00007365"/>
    </source>
</evidence>
<organism evidence="6 7">
    <name type="scientific">Pseudoteredinibacter isoporae</name>
    <dbReference type="NCBI Taxonomy" id="570281"/>
    <lineage>
        <taxon>Bacteria</taxon>
        <taxon>Pseudomonadati</taxon>
        <taxon>Pseudomonadota</taxon>
        <taxon>Gammaproteobacteria</taxon>
        <taxon>Cellvibrionales</taxon>
        <taxon>Cellvibrionaceae</taxon>
        <taxon>Pseudoteredinibacter</taxon>
    </lineage>
</organism>
<name>A0A7X0JW44_9GAMM</name>
<dbReference type="InParanoid" id="A0A7X0JW44"/>
<comment type="function">
    <text evidence="4">PPIases accelerate the folding of proteins. It catalyzes the cis-trans isomerization of proline imidic peptide bonds in oligopeptides.</text>
</comment>
<feature type="domain" description="PPIase cyclophilin-type" evidence="5">
    <location>
        <begin position="36"/>
        <end position="191"/>
    </location>
</feature>
<dbReference type="InterPro" id="IPR002130">
    <property type="entry name" value="Cyclophilin-type_PPIase_dom"/>
</dbReference>
<comment type="catalytic activity">
    <reaction evidence="4">
        <text>[protein]-peptidylproline (omega=180) = [protein]-peptidylproline (omega=0)</text>
        <dbReference type="Rhea" id="RHEA:16237"/>
        <dbReference type="Rhea" id="RHEA-COMP:10747"/>
        <dbReference type="Rhea" id="RHEA-COMP:10748"/>
        <dbReference type="ChEBI" id="CHEBI:83833"/>
        <dbReference type="ChEBI" id="CHEBI:83834"/>
        <dbReference type="EC" id="5.2.1.8"/>
    </reaction>
</comment>
<dbReference type="InterPro" id="IPR020892">
    <property type="entry name" value="Cyclophilin-type_PPIase_CS"/>
</dbReference>
<dbReference type="Gene3D" id="2.40.100.10">
    <property type="entry name" value="Cyclophilin-like"/>
    <property type="match status" value="1"/>
</dbReference>
<dbReference type="PRINTS" id="PR00153">
    <property type="entry name" value="CSAPPISMRASE"/>
</dbReference>
<evidence type="ECO:0000256" key="3">
    <source>
        <dbReference type="ARBA" id="ARBA00023235"/>
    </source>
</evidence>
<keyword evidence="3 4" id="KW-0413">Isomerase</keyword>
<dbReference type="SUPFAM" id="SSF50891">
    <property type="entry name" value="Cyclophilin-like"/>
    <property type="match status" value="1"/>
</dbReference>
<dbReference type="RefSeq" id="WP_243749600.1">
    <property type="nucleotide sequence ID" value="NZ_JAAONY010000003.1"/>
</dbReference>
<reference evidence="6 7" key="1">
    <citation type="submission" date="2020-08" db="EMBL/GenBank/DDBJ databases">
        <title>Genomic Encyclopedia of Type Strains, Phase IV (KMG-IV): sequencing the most valuable type-strain genomes for metagenomic binning, comparative biology and taxonomic classification.</title>
        <authorList>
            <person name="Goeker M."/>
        </authorList>
    </citation>
    <scope>NUCLEOTIDE SEQUENCE [LARGE SCALE GENOMIC DNA]</scope>
    <source>
        <strain evidence="6 7">DSM 22368</strain>
    </source>
</reference>